<dbReference type="Proteomes" id="UP000305883">
    <property type="component" value="Unassembled WGS sequence"/>
</dbReference>
<accession>A0A4T0VXH4</accession>
<feature type="signal peptide" evidence="1">
    <location>
        <begin position="1"/>
        <end position="17"/>
    </location>
</feature>
<gene>
    <name evidence="2" type="ORF">CH35J_006671</name>
</gene>
<keyword evidence="1" id="KW-0732">Signal</keyword>
<comment type="caution">
    <text evidence="2">The sequence shown here is derived from an EMBL/GenBank/DDBJ whole genome shotgun (WGS) entry which is preliminary data.</text>
</comment>
<proteinExistence type="predicted"/>
<dbReference type="AlphaFoldDB" id="A0A4T0VXH4"/>
<feature type="chain" id="PRO_5020276197" evidence="1">
    <location>
        <begin position="18"/>
        <end position="64"/>
    </location>
</feature>
<name>A0A4T0VXH4_9PEZI</name>
<dbReference type="EMBL" id="MWPZ01000005">
    <property type="protein sequence ID" value="TIC97191.1"/>
    <property type="molecule type" value="Genomic_DNA"/>
</dbReference>
<organism evidence="2 3">
    <name type="scientific">Colletotrichum higginsianum</name>
    <dbReference type="NCBI Taxonomy" id="80884"/>
    <lineage>
        <taxon>Eukaryota</taxon>
        <taxon>Fungi</taxon>
        <taxon>Dikarya</taxon>
        <taxon>Ascomycota</taxon>
        <taxon>Pezizomycotina</taxon>
        <taxon>Sordariomycetes</taxon>
        <taxon>Hypocreomycetidae</taxon>
        <taxon>Glomerellales</taxon>
        <taxon>Glomerellaceae</taxon>
        <taxon>Colletotrichum</taxon>
        <taxon>Colletotrichum destructivum species complex</taxon>
    </lineage>
</organism>
<dbReference type="OrthoDB" id="4791085at2759"/>
<evidence type="ECO:0000256" key="1">
    <source>
        <dbReference type="SAM" id="SignalP"/>
    </source>
</evidence>
<evidence type="ECO:0000313" key="2">
    <source>
        <dbReference type="EMBL" id="TIC97191.1"/>
    </source>
</evidence>
<protein>
    <submittedName>
        <fullName evidence="2">Uncharacterized protein</fullName>
    </submittedName>
</protein>
<evidence type="ECO:0000313" key="3">
    <source>
        <dbReference type="Proteomes" id="UP000305883"/>
    </source>
</evidence>
<sequence length="64" mass="6933">MQFSTMIVALFAGVALAAPSTIEARQSTICNECRKECFFSPGPDAVFKKCLDRCNTDIGCNLTP</sequence>
<reference evidence="2 3" key="1">
    <citation type="journal article" date="2019" name="Genome Biol. Evol.">
        <title>Genomic Plasticity Mediated by Transposable Elements in the Plant Pathogenic Fungus Colletotrichum higginsianum.</title>
        <authorList>
            <person name="Tsushima A."/>
            <person name="Gan P."/>
            <person name="Kumakura N."/>
            <person name="Narusaka M."/>
            <person name="Takano Y."/>
            <person name="Narusaka Y."/>
            <person name="Shirasu K."/>
        </authorList>
    </citation>
    <scope>NUCLEOTIDE SEQUENCE [LARGE SCALE GENOMIC DNA]</scope>
    <source>
        <strain evidence="2 3">MAFF305635-RFP</strain>
    </source>
</reference>